<evidence type="ECO:0000313" key="3">
    <source>
        <dbReference type="Proteomes" id="UP001054902"/>
    </source>
</evidence>
<comment type="caution">
    <text evidence="2">The sequence shown here is derived from an EMBL/GenBank/DDBJ whole genome shotgun (WGS) entry which is preliminary data.</text>
</comment>
<evidence type="ECO:0000256" key="1">
    <source>
        <dbReference type="SAM" id="Phobius"/>
    </source>
</evidence>
<keyword evidence="1" id="KW-1133">Transmembrane helix</keyword>
<feature type="transmembrane region" description="Helical" evidence="1">
    <location>
        <begin position="200"/>
        <end position="224"/>
    </location>
</feature>
<dbReference type="EMBL" id="BLLK01000051">
    <property type="protein sequence ID" value="GFH55872.1"/>
    <property type="molecule type" value="Genomic_DNA"/>
</dbReference>
<accession>A0AAD3D104</accession>
<keyword evidence="3" id="KW-1185">Reference proteome</keyword>
<sequence length="239" mass="26976">MNCPFTQEDVNTIEPCSLAVMIHRPTNQSKTKEELKCGHECHLSSLIDYKGRKCPYCFNIITDVYDGISNDLLLVSKVESSGEYDIVSFKYGYITYHLSIPVSKSVLAQERIAQVLDIEMKQLKILCKGKIVFNGSSKKQLSKDESSRDLVQTSILDREHKRKCSLVVMGTRKKEMQRATKYVGAGKDRREASIRGQVGYYLYFGMTSILGILRGLISGVFMFFKSILPGSIDTTDSVR</sequence>
<keyword evidence="1" id="KW-0472">Membrane</keyword>
<dbReference type="Proteomes" id="UP001054902">
    <property type="component" value="Unassembled WGS sequence"/>
</dbReference>
<name>A0AAD3D104_9STRA</name>
<organism evidence="2 3">
    <name type="scientific">Chaetoceros tenuissimus</name>
    <dbReference type="NCBI Taxonomy" id="426638"/>
    <lineage>
        <taxon>Eukaryota</taxon>
        <taxon>Sar</taxon>
        <taxon>Stramenopiles</taxon>
        <taxon>Ochrophyta</taxon>
        <taxon>Bacillariophyta</taxon>
        <taxon>Coscinodiscophyceae</taxon>
        <taxon>Chaetocerotophycidae</taxon>
        <taxon>Chaetocerotales</taxon>
        <taxon>Chaetocerotaceae</taxon>
        <taxon>Chaetoceros</taxon>
    </lineage>
</organism>
<keyword evidence="1" id="KW-0812">Transmembrane</keyword>
<protein>
    <submittedName>
        <fullName evidence="2">Uncharacterized protein</fullName>
    </submittedName>
</protein>
<dbReference type="AlphaFoldDB" id="A0AAD3D104"/>
<gene>
    <name evidence="2" type="ORF">CTEN210_12348</name>
</gene>
<reference evidence="2 3" key="1">
    <citation type="journal article" date="2021" name="Sci. Rep.">
        <title>The genome of the diatom Chaetoceros tenuissimus carries an ancient integrated fragment of an extant virus.</title>
        <authorList>
            <person name="Hongo Y."/>
            <person name="Kimura K."/>
            <person name="Takaki Y."/>
            <person name="Yoshida Y."/>
            <person name="Baba S."/>
            <person name="Kobayashi G."/>
            <person name="Nagasaki K."/>
            <person name="Hano T."/>
            <person name="Tomaru Y."/>
        </authorList>
    </citation>
    <scope>NUCLEOTIDE SEQUENCE [LARGE SCALE GENOMIC DNA]</scope>
    <source>
        <strain evidence="2 3">NIES-3715</strain>
    </source>
</reference>
<proteinExistence type="predicted"/>
<evidence type="ECO:0000313" key="2">
    <source>
        <dbReference type="EMBL" id="GFH55872.1"/>
    </source>
</evidence>